<dbReference type="PROSITE" id="PS00108">
    <property type="entry name" value="PROTEIN_KINASE_ST"/>
    <property type="match status" value="1"/>
</dbReference>
<gene>
    <name evidence="11" type="ORF">AWRI3579_g3802</name>
</gene>
<keyword evidence="8" id="KW-0723">Serine/threonine-protein kinase</keyword>
<dbReference type="InterPro" id="IPR008271">
    <property type="entry name" value="Ser/Thr_kinase_AS"/>
</dbReference>
<dbReference type="GO" id="GO:0004674">
    <property type="term" value="F:protein serine/threonine kinase activity"/>
    <property type="evidence" value="ECO:0007669"/>
    <property type="project" value="UniProtKB-KW"/>
</dbReference>
<feature type="compositionally biased region" description="Low complexity" evidence="9">
    <location>
        <begin position="203"/>
        <end position="225"/>
    </location>
</feature>
<dbReference type="GO" id="GO:0007059">
    <property type="term" value="P:chromosome segregation"/>
    <property type="evidence" value="ECO:0007669"/>
    <property type="project" value="TreeGrafter"/>
</dbReference>
<comment type="similarity">
    <text evidence="1">Belongs to the protein kinase superfamily. NEK Ser/Thr protein kinase family. NIMA subfamily.</text>
</comment>
<reference evidence="12" key="1">
    <citation type="journal article" date="2016" name="Genome Announc.">
        <title>Genome sequences of three species of Hanseniaspora isolated from spontaneous wine fermentations.</title>
        <authorList>
            <person name="Sternes P.R."/>
            <person name="Lee D."/>
            <person name="Kutyna D.R."/>
            <person name="Borneman A.R."/>
        </authorList>
    </citation>
    <scope>NUCLEOTIDE SEQUENCE [LARGE SCALE GENOMIC DNA]</scope>
    <source>
        <strain evidence="12">AWRI3579</strain>
    </source>
</reference>
<dbReference type="InterPro" id="IPR011009">
    <property type="entry name" value="Kinase-like_dom_sf"/>
</dbReference>
<dbReference type="PANTHER" id="PTHR43671">
    <property type="entry name" value="SERINE/THREONINE-PROTEIN KINASE NEK"/>
    <property type="match status" value="1"/>
</dbReference>
<keyword evidence="5 11" id="KW-0418">Kinase</keyword>
<keyword evidence="6 7" id="KW-0067">ATP-binding</keyword>
<organism evidence="11 12">
    <name type="scientific">Hanseniaspora osmophila</name>
    <dbReference type="NCBI Taxonomy" id="56408"/>
    <lineage>
        <taxon>Eukaryota</taxon>
        <taxon>Fungi</taxon>
        <taxon>Dikarya</taxon>
        <taxon>Ascomycota</taxon>
        <taxon>Saccharomycotina</taxon>
        <taxon>Saccharomycetes</taxon>
        <taxon>Saccharomycodales</taxon>
        <taxon>Saccharomycodaceae</taxon>
        <taxon>Hanseniaspora</taxon>
    </lineage>
</organism>
<dbReference type="Pfam" id="PF00069">
    <property type="entry name" value="Pkinase"/>
    <property type="match status" value="2"/>
</dbReference>
<feature type="compositionally biased region" description="Polar residues" evidence="9">
    <location>
        <begin position="245"/>
        <end position="257"/>
    </location>
</feature>
<dbReference type="GO" id="GO:0005737">
    <property type="term" value="C:cytoplasm"/>
    <property type="evidence" value="ECO:0007669"/>
    <property type="project" value="TreeGrafter"/>
</dbReference>
<dbReference type="InterPro" id="IPR050660">
    <property type="entry name" value="NEK_Ser/Thr_kinase"/>
</dbReference>
<comment type="caution">
    <text evidence="11">The sequence shown here is derived from an EMBL/GenBank/DDBJ whole genome shotgun (WGS) entry which is preliminary data.</text>
</comment>
<evidence type="ECO:0000313" key="12">
    <source>
        <dbReference type="Proteomes" id="UP000095728"/>
    </source>
</evidence>
<feature type="binding site" evidence="7">
    <location>
        <position position="63"/>
    </location>
    <ligand>
        <name>ATP</name>
        <dbReference type="ChEBI" id="CHEBI:30616"/>
    </ligand>
</feature>
<dbReference type="PIRSF" id="PIRSF000654">
    <property type="entry name" value="Integrin-linked_kinase"/>
    <property type="match status" value="1"/>
</dbReference>
<protein>
    <recommendedName>
        <fullName evidence="2">non-specific serine/threonine protein kinase</fullName>
        <ecNumber evidence="2">2.7.11.1</ecNumber>
    </recommendedName>
</protein>
<evidence type="ECO:0000256" key="3">
    <source>
        <dbReference type="ARBA" id="ARBA00022679"/>
    </source>
</evidence>
<keyword evidence="4 7" id="KW-0547">Nucleotide-binding</keyword>
<evidence type="ECO:0000256" key="9">
    <source>
        <dbReference type="SAM" id="MobiDB-lite"/>
    </source>
</evidence>
<evidence type="ECO:0000256" key="1">
    <source>
        <dbReference type="ARBA" id="ARBA00010886"/>
    </source>
</evidence>
<evidence type="ECO:0000256" key="5">
    <source>
        <dbReference type="ARBA" id="ARBA00022777"/>
    </source>
</evidence>
<proteinExistence type="inferred from homology"/>
<dbReference type="Proteomes" id="UP000095728">
    <property type="component" value="Unassembled WGS sequence"/>
</dbReference>
<dbReference type="AlphaFoldDB" id="A0A1E5R4P8"/>
<dbReference type="InParanoid" id="A0A1E5R4P8"/>
<dbReference type="EMBL" id="LPNM01000010">
    <property type="protein sequence ID" value="OEJ81851.1"/>
    <property type="molecule type" value="Genomic_DNA"/>
</dbReference>
<dbReference type="InterPro" id="IPR017441">
    <property type="entry name" value="Protein_kinase_ATP_BS"/>
</dbReference>
<evidence type="ECO:0000256" key="7">
    <source>
        <dbReference type="PROSITE-ProRule" id="PRU10141"/>
    </source>
</evidence>
<dbReference type="STRING" id="56408.A0A1E5R4P8"/>
<dbReference type="SUPFAM" id="SSF56112">
    <property type="entry name" value="Protein kinase-like (PK-like)"/>
    <property type="match status" value="1"/>
</dbReference>
<feature type="compositionally biased region" description="Pro residues" evidence="9">
    <location>
        <begin position="226"/>
        <end position="242"/>
    </location>
</feature>
<dbReference type="OrthoDB" id="10250725at2759"/>
<dbReference type="GO" id="GO:0044732">
    <property type="term" value="C:mitotic spindle pole body"/>
    <property type="evidence" value="ECO:0007669"/>
    <property type="project" value="TreeGrafter"/>
</dbReference>
<dbReference type="FunCoup" id="A0A1E5R4P8">
    <property type="interactions" value="368"/>
</dbReference>
<keyword evidence="12" id="KW-1185">Reference proteome</keyword>
<keyword evidence="3" id="KW-0808">Transferase</keyword>
<evidence type="ECO:0000259" key="10">
    <source>
        <dbReference type="PROSITE" id="PS50011"/>
    </source>
</evidence>
<dbReference type="GO" id="GO:0005634">
    <property type="term" value="C:nucleus"/>
    <property type="evidence" value="ECO:0007669"/>
    <property type="project" value="TreeGrafter"/>
</dbReference>
<evidence type="ECO:0000256" key="8">
    <source>
        <dbReference type="RuleBase" id="RU000304"/>
    </source>
</evidence>
<dbReference type="EC" id="2.7.11.1" evidence="2"/>
<accession>A0A1E5R4P8</accession>
<dbReference type="PROSITE" id="PS00107">
    <property type="entry name" value="PROTEIN_KINASE_ATP"/>
    <property type="match status" value="1"/>
</dbReference>
<sequence>MSRISAGNKYSNQFNYNGNGMANNVNPNTLNKRYQVLETIGSGSFGSVKKIYDYETGTYLVRKDIKFAHMSLKERQQLINECKILSSLKHNNIVEFVSFDYDTDTVYIYMEYCDGGDLAKLIEAFREKKKRIPELIVWRILVQVSLALWRCHYGADPPLLGTVFDKLKKPDNSDIASSQIVIHRDLKPGNIFLTNLHIGPYGSSSSTTTTTTTTTKSNSASSLETSPPPSFPPYPTSLPPHAPRSTRTMSYSPNATPHDNRSGGVDQVIAKLGDFGLAKSLKSKNHFATTYVGTPYYMSPELLKDKPYSPLSDVWSLGCVLYEMCCLRPPFKGAKTFTELESRIVSGVYEPISASYYSKNLRTIIDRCIQVDLRKRYSVMDILNDIQAKIMYKSLQLEMFESQLLQYEKELVNIEKHLEQRYMGR</sequence>
<dbReference type="SMART" id="SM00220">
    <property type="entry name" value="S_TKc"/>
    <property type="match status" value="1"/>
</dbReference>
<feature type="domain" description="Protein kinase" evidence="10">
    <location>
        <begin position="34"/>
        <end position="390"/>
    </location>
</feature>
<dbReference type="InterPro" id="IPR000719">
    <property type="entry name" value="Prot_kinase_dom"/>
</dbReference>
<name>A0A1E5R4P8_9ASCO</name>
<dbReference type="PANTHER" id="PTHR43671:SF13">
    <property type="entry name" value="SERINE_THREONINE-PROTEIN KINASE NEK2"/>
    <property type="match status" value="1"/>
</dbReference>
<evidence type="ECO:0000256" key="2">
    <source>
        <dbReference type="ARBA" id="ARBA00012513"/>
    </source>
</evidence>
<dbReference type="PROSITE" id="PS50011">
    <property type="entry name" value="PROTEIN_KINASE_DOM"/>
    <property type="match status" value="1"/>
</dbReference>
<feature type="region of interest" description="Disordered" evidence="9">
    <location>
        <begin position="203"/>
        <end position="264"/>
    </location>
</feature>
<evidence type="ECO:0000313" key="11">
    <source>
        <dbReference type="EMBL" id="OEJ81851.1"/>
    </source>
</evidence>
<dbReference type="Gene3D" id="1.10.510.10">
    <property type="entry name" value="Transferase(Phosphotransferase) domain 1"/>
    <property type="match status" value="2"/>
</dbReference>
<dbReference type="GO" id="GO:0005524">
    <property type="term" value="F:ATP binding"/>
    <property type="evidence" value="ECO:0007669"/>
    <property type="project" value="UniProtKB-UniRule"/>
</dbReference>
<evidence type="ECO:0000256" key="6">
    <source>
        <dbReference type="ARBA" id="ARBA00022840"/>
    </source>
</evidence>
<evidence type="ECO:0000256" key="4">
    <source>
        <dbReference type="ARBA" id="ARBA00022741"/>
    </source>
</evidence>